<evidence type="ECO:0000259" key="12">
    <source>
        <dbReference type="Pfam" id="PF03007"/>
    </source>
</evidence>
<dbReference type="GO" id="GO:0005886">
    <property type="term" value="C:plasma membrane"/>
    <property type="evidence" value="ECO:0007669"/>
    <property type="project" value="TreeGrafter"/>
</dbReference>
<dbReference type="GO" id="GO:0019432">
    <property type="term" value="P:triglyceride biosynthetic process"/>
    <property type="evidence" value="ECO:0007669"/>
    <property type="project" value="UniProtKB-UniPathway"/>
</dbReference>
<dbReference type="AlphaFoldDB" id="A0A4U3M6G5"/>
<dbReference type="InterPro" id="IPR009721">
    <property type="entry name" value="O-acyltransferase_WSD1_C"/>
</dbReference>
<comment type="similarity">
    <text evidence="3 11">Belongs to the long-chain O-acyltransferase family.</text>
</comment>
<evidence type="ECO:0000256" key="2">
    <source>
        <dbReference type="ARBA" id="ARBA00005189"/>
    </source>
</evidence>
<evidence type="ECO:0000256" key="1">
    <source>
        <dbReference type="ARBA" id="ARBA00004771"/>
    </source>
</evidence>
<evidence type="ECO:0000256" key="11">
    <source>
        <dbReference type="RuleBase" id="RU361241"/>
    </source>
</evidence>
<dbReference type="GO" id="GO:0004144">
    <property type="term" value="F:diacylglycerol O-acyltransferase activity"/>
    <property type="evidence" value="ECO:0007669"/>
    <property type="project" value="UniProtKB-EC"/>
</dbReference>
<dbReference type="Pfam" id="PF03007">
    <property type="entry name" value="WS_DGAT_cat"/>
    <property type="match status" value="1"/>
</dbReference>
<keyword evidence="8 11" id="KW-0443">Lipid metabolism</keyword>
<sequence length="470" mass="51376">MGRQLSALDAQFLNFETATNVAHIASLAVLEDASVTRAGIIGLLSSRLHLAPPLKRRLVRVPFGLDHPYWDESKDVDFDYHVRELALPAPGDDHQLAEQVARLHARRLDRHRPLWEMYLIHGLEGGRSAVYTKVHHAAIDGIAGAEVLATLMDITPEPREVPPSEELAVRAPEPAIMLSRGVERFLDSPQALLRFLGGAIPRLDEIPVVSQIPGTGMLSRFIRGAGWPGDTGSVLPDLPRLTVPATPFSGPISPHRRFAFGRLPLDEVKKVKNEHGVTVNDVVMAVAATALRRWLSQRDELPVEPLVVGIPFSSNVRPELGNQVLLATTTLPTNVSDPQTRLRMISANMATVKERFSVAPARWLLDFSQAMPAALSGLADRAAFRLASGTVSAMNLMVSNVPGPQLPLYILGSKIVAHYPLSVITDVSGGMNITVFSYDGFLDVGIVVDREMVPDVWDFIDYMQDALAEL</sequence>
<dbReference type="Proteomes" id="UP000308705">
    <property type="component" value="Unassembled WGS sequence"/>
</dbReference>
<dbReference type="OrthoDB" id="9810950at2"/>
<dbReference type="PANTHER" id="PTHR31650:SF1">
    <property type="entry name" value="WAX ESTER SYNTHASE_DIACYLGLYCEROL ACYLTRANSFERASE 4-RELATED"/>
    <property type="match status" value="1"/>
</dbReference>
<comment type="catalytic activity">
    <reaction evidence="10 11">
        <text>an acyl-CoA + a 1,2-diacyl-sn-glycerol = a triacyl-sn-glycerol + CoA</text>
        <dbReference type="Rhea" id="RHEA:10868"/>
        <dbReference type="ChEBI" id="CHEBI:17815"/>
        <dbReference type="ChEBI" id="CHEBI:57287"/>
        <dbReference type="ChEBI" id="CHEBI:58342"/>
        <dbReference type="ChEBI" id="CHEBI:64615"/>
        <dbReference type="EC" id="2.3.1.20"/>
    </reaction>
</comment>
<evidence type="ECO:0000256" key="3">
    <source>
        <dbReference type="ARBA" id="ARBA00009587"/>
    </source>
</evidence>
<evidence type="ECO:0000256" key="4">
    <source>
        <dbReference type="ARBA" id="ARBA00013244"/>
    </source>
</evidence>
<evidence type="ECO:0000256" key="6">
    <source>
        <dbReference type="ARBA" id="ARBA00022679"/>
    </source>
</evidence>
<dbReference type="EC" id="2.3.1.20" evidence="4 11"/>
<accession>A0A4U3M6G5</accession>
<evidence type="ECO:0000313" key="14">
    <source>
        <dbReference type="EMBL" id="TKK84505.1"/>
    </source>
</evidence>
<feature type="domain" description="O-acyltransferase WSD1 C-terminal" evidence="13">
    <location>
        <begin position="321"/>
        <end position="470"/>
    </location>
</feature>
<name>A0A4U3M6G5_9ACTN</name>
<dbReference type="UniPathway" id="UPA00282"/>
<comment type="caution">
    <text evidence="14">The sequence shown here is derived from an EMBL/GenBank/DDBJ whole genome shotgun (WGS) entry which is preliminary data.</text>
</comment>
<dbReference type="GO" id="GO:0001666">
    <property type="term" value="P:response to hypoxia"/>
    <property type="evidence" value="ECO:0007669"/>
    <property type="project" value="TreeGrafter"/>
</dbReference>
<evidence type="ECO:0000256" key="10">
    <source>
        <dbReference type="ARBA" id="ARBA00048109"/>
    </source>
</evidence>
<evidence type="ECO:0000256" key="8">
    <source>
        <dbReference type="ARBA" id="ARBA00023098"/>
    </source>
</evidence>
<dbReference type="Gene3D" id="3.30.559.30">
    <property type="entry name" value="Nonribosomal peptide synthetase, condensation domain"/>
    <property type="match status" value="1"/>
</dbReference>
<evidence type="ECO:0000256" key="7">
    <source>
        <dbReference type="ARBA" id="ARBA00022798"/>
    </source>
</evidence>
<dbReference type="InterPro" id="IPR004255">
    <property type="entry name" value="O-acyltransferase_WSD1_N"/>
</dbReference>
<dbReference type="GO" id="GO:0071731">
    <property type="term" value="P:response to nitric oxide"/>
    <property type="evidence" value="ECO:0007669"/>
    <property type="project" value="TreeGrafter"/>
</dbReference>
<dbReference type="GO" id="GO:0006071">
    <property type="term" value="P:glycerol metabolic process"/>
    <property type="evidence" value="ECO:0007669"/>
    <property type="project" value="UniProtKB-KW"/>
</dbReference>
<keyword evidence="15" id="KW-1185">Reference proteome</keyword>
<dbReference type="NCBIfam" id="TIGR02946">
    <property type="entry name" value="acyl_WS_DGAT"/>
    <property type="match status" value="1"/>
</dbReference>
<dbReference type="InterPro" id="IPR014292">
    <property type="entry name" value="Acyl_transf_WS/DGAT"/>
</dbReference>
<organism evidence="14 15">
    <name type="scientific">Herbidospora galbida</name>
    <dbReference type="NCBI Taxonomy" id="2575442"/>
    <lineage>
        <taxon>Bacteria</taxon>
        <taxon>Bacillati</taxon>
        <taxon>Actinomycetota</taxon>
        <taxon>Actinomycetes</taxon>
        <taxon>Streptosporangiales</taxon>
        <taxon>Streptosporangiaceae</taxon>
        <taxon>Herbidospora</taxon>
    </lineage>
</organism>
<dbReference type="InterPro" id="IPR045034">
    <property type="entry name" value="O-acyltransferase_WSD1-like"/>
</dbReference>
<feature type="domain" description="O-acyltransferase WSD1-like N-terminal" evidence="12">
    <location>
        <begin position="5"/>
        <end position="283"/>
    </location>
</feature>
<keyword evidence="7 11" id="KW-0319">Glycerol metabolism</keyword>
<evidence type="ECO:0000256" key="9">
    <source>
        <dbReference type="ARBA" id="ARBA00023315"/>
    </source>
</evidence>
<keyword evidence="5 11" id="KW-0444">Lipid biosynthesis</keyword>
<dbReference type="Pfam" id="PF06974">
    <property type="entry name" value="WS_DGAT_C"/>
    <property type="match status" value="1"/>
</dbReference>
<comment type="pathway">
    <text evidence="2">Lipid metabolism.</text>
</comment>
<gene>
    <name evidence="14" type="ORF">FDA94_29650</name>
</gene>
<reference evidence="14 15" key="1">
    <citation type="submission" date="2019-04" db="EMBL/GenBank/DDBJ databases">
        <title>Herbidospora sp. NEAU-GS14.nov., a novel actinomycete isolated from soil.</title>
        <authorList>
            <person name="Han L."/>
        </authorList>
    </citation>
    <scope>NUCLEOTIDE SEQUENCE [LARGE SCALE GENOMIC DNA]</scope>
    <source>
        <strain evidence="14 15">NEAU-GS14</strain>
    </source>
</reference>
<proteinExistence type="inferred from homology"/>
<dbReference type="PANTHER" id="PTHR31650">
    <property type="entry name" value="O-ACYLTRANSFERASE (WSD1-LIKE) FAMILY PROTEIN"/>
    <property type="match status" value="1"/>
</dbReference>
<comment type="pathway">
    <text evidence="1 11">Glycerolipid metabolism; triacylglycerol biosynthesis.</text>
</comment>
<evidence type="ECO:0000256" key="5">
    <source>
        <dbReference type="ARBA" id="ARBA00022516"/>
    </source>
</evidence>
<protein>
    <recommendedName>
        <fullName evidence="4 11">Diacylglycerol O-acyltransferase</fullName>
        <ecNumber evidence="4 11">2.3.1.20</ecNumber>
    </recommendedName>
</protein>
<dbReference type="EMBL" id="SZQA01000034">
    <property type="protein sequence ID" value="TKK84505.1"/>
    <property type="molecule type" value="Genomic_DNA"/>
</dbReference>
<keyword evidence="9 11" id="KW-0012">Acyltransferase</keyword>
<evidence type="ECO:0000259" key="13">
    <source>
        <dbReference type="Pfam" id="PF06974"/>
    </source>
</evidence>
<dbReference type="RefSeq" id="WP_137250360.1">
    <property type="nucleotide sequence ID" value="NZ_SZQA01000034.1"/>
</dbReference>
<evidence type="ECO:0000313" key="15">
    <source>
        <dbReference type="Proteomes" id="UP000308705"/>
    </source>
</evidence>
<dbReference type="GO" id="GO:0051701">
    <property type="term" value="P:biological process involved in interaction with host"/>
    <property type="evidence" value="ECO:0007669"/>
    <property type="project" value="TreeGrafter"/>
</dbReference>
<keyword evidence="6 11" id="KW-0808">Transferase</keyword>
<dbReference type="SUPFAM" id="SSF52777">
    <property type="entry name" value="CoA-dependent acyltransferases"/>
    <property type="match status" value="2"/>
</dbReference>